<accession>A0A177MN11</accession>
<dbReference type="Gene3D" id="1.10.238.160">
    <property type="match status" value="1"/>
</dbReference>
<evidence type="ECO:0000313" key="2">
    <source>
        <dbReference type="EMBL" id="OAI07178.1"/>
    </source>
</evidence>
<evidence type="ECO:0000313" key="3">
    <source>
        <dbReference type="Proteomes" id="UP000077763"/>
    </source>
</evidence>
<gene>
    <name evidence="1" type="ORF">A1332_20150</name>
    <name evidence="2" type="ORF">A1353_07430</name>
</gene>
<comment type="caution">
    <text evidence="2">The sequence shown here is derived from an EMBL/GenBank/DDBJ whole genome shotgun (WGS) entry which is preliminary data.</text>
</comment>
<dbReference type="SUPFAM" id="SSF46955">
    <property type="entry name" value="Putative DNA-binding domain"/>
    <property type="match status" value="1"/>
</dbReference>
<proteinExistence type="predicted"/>
<evidence type="ECO:0000313" key="4">
    <source>
        <dbReference type="Proteomes" id="UP000078090"/>
    </source>
</evidence>
<dbReference type="EMBL" id="LUUG01000108">
    <property type="protein sequence ID" value="OAH98611.1"/>
    <property type="molecule type" value="Genomic_DNA"/>
</dbReference>
<dbReference type="AlphaFoldDB" id="A0A177MN11"/>
<evidence type="ECO:0000313" key="1">
    <source>
        <dbReference type="EMBL" id="OAH98611.1"/>
    </source>
</evidence>
<organism evidence="2 3">
    <name type="scientific">Methylomonas methanica</name>
    <dbReference type="NCBI Taxonomy" id="421"/>
    <lineage>
        <taxon>Bacteria</taxon>
        <taxon>Pseudomonadati</taxon>
        <taxon>Pseudomonadota</taxon>
        <taxon>Gammaproteobacteria</taxon>
        <taxon>Methylococcales</taxon>
        <taxon>Methylococcaceae</taxon>
        <taxon>Methylomonas</taxon>
    </lineage>
</organism>
<dbReference type="OrthoDB" id="5297660at2"/>
<name>A0A177MN11_METMH</name>
<dbReference type="EMBL" id="LUUH01000029">
    <property type="protein sequence ID" value="OAI07178.1"/>
    <property type="molecule type" value="Genomic_DNA"/>
</dbReference>
<evidence type="ECO:0008006" key="5">
    <source>
        <dbReference type="Google" id="ProtNLM"/>
    </source>
</evidence>
<dbReference type="InterPro" id="IPR009061">
    <property type="entry name" value="DNA-bd_dom_put_sf"/>
</dbReference>
<dbReference type="Proteomes" id="UP000077763">
    <property type="component" value="Unassembled WGS sequence"/>
</dbReference>
<sequence length="64" mass="7570">MIGKQFLTISDLTHRYQVSKRTIYRWMKLENNPFPQPKINQVGTTCLWDPDEIEAWESRASKTA</sequence>
<dbReference type="Proteomes" id="UP000078090">
    <property type="component" value="Unassembled WGS sequence"/>
</dbReference>
<reference evidence="3 4" key="1">
    <citation type="submission" date="2016-03" db="EMBL/GenBank/DDBJ databases">
        <authorList>
            <person name="Ploux O."/>
        </authorList>
    </citation>
    <scope>NUCLEOTIDE SEQUENCE [LARGE SCALE GENOMIC DNA]</scope>
    <source>
        <strain evidence="1 4">R-45363</strain>
        <strain evidence="2 3">R-45371</strain>
    </source>
</reference>
<protein>
    <recommendedName>
        <fullName evidence="5">AlpA family transcriptional regulator</fullName>
    </recommendedName>
</protein>